<organism evidence="1 2">
    <name type="scientific">Strongyloides papillosus</name>
    <name type="common">Intestinal threadworm</name>
    <dbReference type="NCBI Taxonomy" id="174720"/>
    <lineage>
        <taxon>Eukaryota</taxon>
        <taxon>Metazoa</taxon>
        <taxon>Ecdysozoa</taxon>
        <taxon>Nematoda</taxon>
        <taxon>Chromadorea</taxon>
        <taxon>Rhabditida</taxon>
        <taxon>Tylenchina</taxon>
        <taxon>Panagrolaimomorpha</taxon>
        <taxon>Strongyloidoidea</taxon>
        <taxon>Strongyloididae</taxon>
        <taxon>Strongyloides</taxon>
    </lineage>
</organism>
<dbReference type="SUPFAM" id="SSF48371">
    <property type="entry name" value="ARM repeat"/>
    <property type="match status" value="1"/>
</dbReference>
<dbReference type="Proteomes" id="UP000046392">
    <property type="component" value="Unplaced"/>
</dbReference>
<evidence type="ECO:0000313" key="2">
    <source>
        <dbReference type="WBParaSite" id="SPAL_0001748600.1"/>
    </source>
</evidence>
<proteinExistence type="predicted"/>
<dbReference type="InterPro" id="IPR011989">
    <property type="entry name" value="ARM-like"/>
</dbReference>
<reference evidence="2" key="1">
    <citation type="submission" date="2017-02" db="UniProtKB">
        <authorList>
            <consortium name="WormBaseParasite"/>
        </authorList>
    </citation>
    <scope>IDENTIFICATION</scope>
</reference>
<keyword evidence="1" id="KW-1185">Reference proteome</keyword>
<dbReference type="Gene3D" id="1.25.10.10">
    <property type="entry name" value="Leucine-rich Repeat Variant"/>
    <property type="match status" value="1"/>
</dbReference>
<name>A0A0N5CI24_STREA</name>
<dbReference type="WBParaSite" id="SPAL_0001748600.1">
    <property type="protein sequence ID" value="SPAL_0001748600.1"/>
    <property type="gene ID" value="SPAL_0001748600"/>
</dbReference>
<sequence>MDPYNHNVGNPSMSNKALPYSICQTISATSNYLLPNYTNQLGQIPSLSSSVTPCSETMSGGYTYPYESSYYQQQLISNNIYNNQGNYPLNKTTQTLRSINYAIENSLNPLMNTYQQPITENCISNSRNFQTQQWMQNHYFDSQSYNVATPSCTPSMMSNMSHTSIANANPQINCQTNGIESGRMTEIKSIFKTESYPNSVISFTENLDPSQDQFTEDCRKNILNNLLDDDIEVRSKAYKIIKYLSIEKENQARPFIMDIMNTIGIDRTNSLSLERLLECLCHLTYNSKTIGCIINSILDNNLVFIDTLGKRIVKDQFNRYGYGYYALSILHAILSLSGDISKILTKYTRKPFIMNRIFEYFNKILTISSVNLYDQSYYFERKEIIWLIECLKHLILDNDNMKEYSLSKNGVEILLKILKGSEREYIHYHALSCINAFIQSGSIKYVIEFVRNNLVDIAFSIVTTSSLSEEELKRENKQNINTESSEKIKNIEEVFDNCLITFKNLTYHFQVEEIFKVGVDKLFKVDGSLQTLMNLFVYSTMDINKSRIIIILLRGVLFYKYDTERLPYLLDIIMKHIKIIIDVIFERSIHFNQSNDASRKNLKNLLQKVIYFIKCLCLEYGGVSSKIREILRTNKINLLKIIDNIKDVEIRSEVIQLAGVLLNKEDNIVDKWLNNLQTQSTIKDCSSSEDVNLREVTMNFLKLAQETRCSILVEENMDCDNGISISSIYADIC</sequence>
<protein>
    <submittedName>
        <fullName evidence="2">Adaptin_N domain-containing protein</fullName>
    </submittedName>
</protein>
<evidence type="ECO:0000313" key="1">
    <source>
        <dbReference type="Proteomes" id="UP000046392"/>
    </source>
</evidence>
<dbReference type="InterPro" id="IPR016024">
    <property type="entry name" value="ARM-type_fold"/>
</dbReference>
<dbReference type="AlphaFoldDB" id="A0A0N5CI24"/>
<accession>A0A0N5CI24</accession>